<name>A0A955L9T6_9BACT</name>
<dbReference type="Proteomes" id="UP000754563">
    <property type="component" value="Unassembled WGS sequence"/>
</dbReference>
<gene>
    <name evidence="1" type="ORF">KC717_06005</name>
</gene>
<reference evidence="1" key="1">
    <citation type="submission" date="2020-04" db="EMBL/GenBank/DDBJ databases">
        <authorList>
            <person name="Zhang T."/>
        </authorList>
    </citation>
    <scope>NUCLEOTIDE SEQUENCE</scope>
    <source>
        <strain evidence="1">HKST-UBA11</strain>
    </source>
</reference>
<evidence type="ECO:0000313" key="2">
    <source>
        <dbReference type="Proteomes" id="UP000754563"/>
    </source>
</evidence>
<dbReference type="Gene3D" id="1.10.10.10">
    <property type="entry name" value="Winged helix-like DNA-binding domain superfamily/Winged helix DNA-binding domain"/>
    <property type="match status" value="1"/>
</dbReference>
<sequence length="266" mass="30547">MSNETCSKIEILDTTLKGGFSAMPRVVLRCSKLTMSAKTVYGLLLDYAWQDGECFPGQERLANDCGVHRNTIQKYLVELKEFGLITWKRRGLNKSNMYYILSIQDVFKNMPSKPPKTKDAHKAVHPDAQATVQQDAHETVQVLDSDYYKQNTYKQSLTINDQKNSFDKEAQEIAKELNDLKNIKFYQSVINKREKGDLTQGDIQEALNQTRKVMSESIQDGTGYLKNAGAWFTTCLKKLEKRRQEKSNLNKIKEMKNLLLSKSKMK</sequence>
<dbReference type="EMBL" id="JAGQLH010000090">
    <property type="protein sequence ID" value="MCA9386174.1"/>
    <property type="molecule type" value="Genomic_DNA"/>
</dbReference>
<organism evidence="1 2">
    <name type="scientific">Candidatus Dojkabacteria bacterium</name>
    <dbReference type="NCBI Taxonomy" id="2099670"/>
    <lineage>
        <taxon>Bacteria</taxon>
        <taxon>Candidatus Dojkabacteria</taxon>
    </lineage>
</organism>
<reference evidence="1" key="2">
    <citation type="journal article" date="2021" name="Microbiome">
        <title>Successional dynamics and alternative stable states in a saline activated sludge microbial community over 9 years.</title>
        <authorList>
            <person name="Wang Y."/>
            <person name="Ye J."/>
            <person name="Ju F."/>
            <person name="Liu L."/>
            <person name="Boyd J.A."/>
            <person name="Deng Y."/>
            <person name="Parks D.H."/>
            <person name="Jiang X."/>
            <person name="Yin X."/>
            <person name="Woodcroft B.J."/>
            <person name="Tyson G.W."/>
            <person name="Hugenholtz P."/>
            <person name="Polz M.F."/>
            <person name="Zhang T."/>
        </authorList>
    </citation>
    <scope>NUCLEOTIDE SEQUENCE</scope>
    <source>
        <strain evidence="1">HKST-UBA11</strain>
    </source>
</reference>
<accession>A0A955L9T6</accession>
<comment type="caution">
    <text evidence="1">The sequence shown here is derived from an EMBL/GenBank/DDBJ whole genome shotgun (WGS) entry which is preliminary data.</text>
</comment>
<dbReference type="InterPro" id="IPR036388">
    <property type="entry name" value="WH-like_DNA-bd_sf"/>
</dbReference>
<protein>
    <submittedName>
        <fullName evidence="1">Helix-turn-helix domain-containing protein</fullName>
    </submittedName>
</protein>
<dbReference type="InterPro" id="IPR036390">
    <property type="entry name" value="WH_DNA-bd_sf"/>
</dbReference>
<proteinExistence type="predicted"/>
<dbReference type="SUPFAM" id="SSF46785">
    <property type="entry name" value="Winged helix' DNA-binding domain"/>
    <property type="match status" value="1"/>
</dbReference>
<dbReference type="Pfam" id="PF13730">
    <property type="entry name" value="HTH_36"/>
    <property type="match status" value="1"/>
</dbReference>
<dbReference type="AlphaFoldDB" id="A0A955L9T6"/>
<evidence type="ECO:0000313" key="1">
    <source>
        <dbReference type="EMBL" id="MCA9386174.1"/>
    </source>
</evidence>